<name>A0AB34K730_PRYPA</name>
<keyword evidence="2" id="KW-0732">Signal</keyword>
<dbReference type="Proteomes" id="UP001515480">
    <property type="component" value="Unassembled WGS sequence"/>
</dbReference>
<feature type="compositionally biased region" description="Basic and acidic residues" evidence="1">
    <location>
        <begin position="41"/>
        <end position="55"/>
    </location>
</feature>
<proteinExistence type="predicted"/>
<feature type="chain" id="PRO_5044196802" evidence="2">
    <location>
        <begin position="16"/>
        <end position="170"/>
    </location>
</feature>
<sequence>MALPLLLVLLHCAAAFHAPYPRLSVTPPRQPRASCASVSMKEPKIRQGPGEPRDAFDEASAQQIPTLKFLAGFVVIFIGGQVVLGEEGTLAVARWLSEGPLGPIWNLLSQPVFARKEVTDAAGVAYDVKLEPTSGLLVIVAYNLVRAAQRRMAQNKASEAGTRDEEDRGA</sequence>
<reference evidence="3 4" key="1">
    <citation type="journal article" date="2024" name="Science">
        <title>Giant polyketide synthase enzymes in the biosynthesis of giant marine polyether toxins.</title>
        <authorList>
            <person name="Fallon T.R."/>
            <person name="Shende V.V."/>
            <person name="Wierzbicki I.H."/>
            <person name="Pendleton A.L."/>
            <person name="Watervoot N.F."/>
            <person name="Auber R.P."/>
            <person name="Gonzalez D.J."/>
            <person name="Wisecaver J.H."/>
            <person name="Moore B.S."/>
        </authorList>
    </citation>
    <scope>NUCLEOTIDE SEQUENCE [LARGE SCALE GENOMIC DNA]</scope>
    <source>
        <strain evidence="3 4">12B1</strain>
    </source>
</reference>
<gene>
    <name evidence="3" type="ORF">AB1Y20_009621</name>
</gene>
<accession>A0AB34K730</accession>
<protein>
    <submittedName>
        <fullName evidence="3">Uncharacterized protein</fullName>
    </submittedName>
</protein>
<keyword evidence="4" id="KW-1185">Reference proteome</keyword>
<evidence type="ECO:0000256" key="2">
    <source>
        <dbReference type="SAM" id="SignalP"/>
    </source>
</evidence>
<evidence type="ECO:0000256" key="1">
    <source>
        <dbReference type="SAM" id="MobiDB-lite"/>
    </source>
</evidence>
<evidence type="ECO:0000313" key="4">
    <source>
        <dbReference type="Proteomes" id="UP001515480"/>
    </source>
</evidence>
<dbReference type="EMBL" id="JBGBPQ010000002">
    <property type="protein sequence ID" value="KAL1528264.1"/>
    <property type="molecule type" value="Genomic_DNA"/>
</dbReference>
<comment type="caution">
    <text evidence="3">The sequence shown here is derived from an EMBL/GenBank/DDBJ whole genome shotgun (WGS) entry which is preliminary data.</text>
</comment>
<organism evidence="3 4">
    <name type="scientific">Prymnesium parvum</name>
    <name type="common">Toxic golden alga</name>
    <dbReference type="NCBI Taxonomy" id="97485"/>
    <lineage>
        <taxon>Eukaryota</taxon>
        <taxon>Haptista</taxon>
        <taxon>Haptophyta</taxon>
        <taxon>Prymnesiophyceae</taxon>
        <taxon>Prymnesiales</taxon>
        <taxon>Prymnesiaceae</taxon>
        <taxon>Prymnesium</taxon>
    </lineage>
</organism>
<feature type="signal peptide" evidence="2">
    <location>
        <begin position="1"/>
        <end position="15"/>
    </location>
</feature>
<evidence type="ECO:0000313" key="3">
    <source>
        <dbReference type="EMBL" id="KAL1528264.1"/>
    </source>
</evidence>
<feature type="region of interest" description="Disordered" evidence="1">
    <location>
        <begin position="27"/>
        <end position="55"/>
    </location>
</feature>
<dbReference type="AlphaFoldDB" id="A0AB34K730"/>